<keyword evidence="2" id="KW-1185">Reference proteome</keyword>
<gene>
    <name evidence="1" type="ORF">LY90DRAFT_624762</name>
</gene>
<protein>
    <submittedName>
        <fullName evidence="1">Uncharacterized protein</fullName>
    </submittedName>
</protein>
<comment type="caution">
    <text evidence="1">The sequence shown here is derived from an EMBL/GenBank/DDBJ whole genome shotgun (WGS) entry which is preliminary data.</text>
</comment>
<dbReference type="OrthoDB" id="3066517at2759"/>
<dbReference type="AlphaFoldDB" id="A0A1Y2BQX3"/>
<evidence type="ECO:0000313" key="1">
    <source>
        <dbReference type="EMBL" id="ORY37134.1"/>
    </source>
</evidence>
<organism evidence="1 2">
    <name type="scientific">Neocallimastix californiae</name>
    <dbReference type="NCBI Taxonomy" id="1754190"/>
    <lineage>
        <taxon>Eukaryota</taxon>
        <taxon>Fungi</taxon>
        <taxon>Fungi incertae sedis</taxon>
        <taxon>Chytridiomycota</taxon>
        <taxon>Chytridiomycota incertae sedis</taxon>
        <taxon>Neocallimastigomycetes</taxon>
        <taxon>Neocallimastigales</taxon>
        <taxon>Neocallimastigaceae</taxon>
        <taxon>Neocallimastix</taxon>
    </lineage>
</organism>
<dbReference type="Proteomes" id="UP000193920">
    <property type="component" value="Unassembled WGS sequence"/>
</dbReference>
<proteinExistence type="predicted"/>
<evidence type="ECO:0000313" key="2">
    <source>
        <dbReference type="Proteomes" id="UP000193920"/>
    </source>
</evidence>
<dbReference type="EMBL" id="MCOG01000144">
    <property type="protein sequence ID" value="ORY37134.1"/>
    <property type="molecule type" value="Genomic_DNA"/>
</dbReference>
<feature type="non-terminal residue" evidence="1">
    <location>
        <position position="1"/>
    </location>
</feature>
<reference evidence="1 2" key="1">
    <citation type="submission" date="2016-08" db="EMBL/GenBank/DDBJ databases">
        <title>A Parts List for Fungal Cellulosomes Revealed by Comparative Genomics.</title>
        <authorList>
            <consortium name="DOE Joint Genome Institute"/>
            <person name="Haitjema C.H."/>
            <person name="Gilmore S.P."/>
            <person name="Henske J.K."/>
            <person name="Solomon K.V."/>
            <person name="De Groot R."/>
            <person name="Kuo A."/>
            <person name="Mondo S.J."/>
            <person name="Salamov A.A."/>
            <person name="Labutti K."/>
            <person name="Zhao Z."/>
            <person name="Chiniquy J."/>
            <person name="Barry K."/>
            <person name="Brewer H.M."/>
            <person name="Purvine S.O."/>
            <person name="Wright A.T."/>
            <person name="Boxma B."/>
            <person name="Van Alen T."/>
            <person name="Hackstein J.H."/>
            <person name="Baker S.E."/>
            <person name="Grigoriev I.V."/>
            <person name="O'Malley M.A."/>
        </authorList>
    </citation>
    <scope>NUCLEOTIDE SEQUENCE [LARGE SCALE GENOMIC DNA]</scope>
    <source>
        <strain evidence="1 2">G1</strain>
    </source>
</reference>
<sequence length="123" mass="14389">KKRIGEVNQYIKEFEQASIHLDWNQSALIAKFIDGLHEEVKCELLMRGDKARTLLSAFHMAMLIDSNLQRKYQVHKGYRGASIYNPFVHKKTRKQILLLKRLNMKNKLTNDVAHCPPKKTKKT</sequence>
<name>A0A1Y2BQX3_9FUNG</name>
<accession>A0A1Y2BQX3</accession>